<reference evidence="1" key="1">
    <citation type="submission" date="2021-03" db="EMBL/GenBank/DDBJ databases">
        <authorList>
            <consortium name="DOE Joint Genome Institute"/>
            <person name="Ahrendt S."/>
            <person name="Looney B.P."/>
            <person name="Miyauchi S."/>
            <person name="Morin E."/>
            <person name="Drula E."/>
            <person name="Courty P.E."/>
            <person name="Chicoki N."/>
            <person name="Fauchery L."/>
            <person name="Kohler A."/>
            <person name="Kuo A."/>
            <person name="Labutti K."/>
            <person name="Pangilinan J."/>
            <person name="Lipzen A."/>
            <person name="Riley R."/>
            <person name="Andreopoulos W."/>
            <person name="He G."/>
            <person name="Johnson J."/>
            <person name="Barry K.W."/>
            <person name="Grigoriev I.V."/>
            <person name="Nagy L."/>
            <person name="Hibbett D."/>
            <person name="Henrissat B."/>
            <person name="Matheny P.B."/>
            <person name="Labbe J."/>
            <person name="Martin F."/>
        </authorList>
    </citation>
    <scope>NUCLEOTIDE SEQUENCE</scope>
    <source>
        <strain evidence="1">HHB10654</strain>
    </source>
</reference>
<comment type="caution">
    <text evidence="1">The sequence shown here is derived from an EMBL/GenBank/DDBJ whole genome shotgun (WGS) entry which is preliminary data.</text>
</comment>
<keyword evidence="2" id="KW-1185">Reference proteome</keyword>
<organism evidence="1 2">
    <name type="scientific">Artomyces pyxidatus</name>
    <dbReference type="NCBI Taxonomy" id="48021"/>
    <lineage>
        <taxon>Eukaryota</taxon>
        <taxon>Fungi</taxon>
        <taxon>Dikarya</taxon>
        <taxon>Basidiomycota</taxon>
        <taxon>Agaricomycotina</taxon>
        <taxon>Agaricomycetes</taxon>
        <taxon>Russulales</taxon>
        <taxon>Auriscalpiaceae</taxon>
        <taxon>Artomyces</taxon>
    </lineage>
</organism>
<accession>A0ACB8TER5</accession>
<protein>
    <submittedName>
        <fullName evidence="1">Uncharacterized protein</fullName>
    </submittedName>
</protein>
<evidence type="ECO:0000313" key="2">
    <source>
        <dbReference type="Proteomes" id="UP000814140"/>
    </source>
</evidence>
<evidence type="ECO:0000313" key="1">
    <source>
        <dbReference type="EMBL" id="KAI0066890.1"/>
    </source>
</evidence>
<dbReference type="Proteomes" id="UP000814140">
    <property type="component" value="Unassembled WGS sequence"/>
</dbReference>
<name>A0ACB8TER5_9AGAM</name>
<dbReference type="EMBL" id="MU277191">
    <property type="protein sequence ID" value="KAI0066890.1"/>
    <property type="molecule type" value="Genomic_DNA"/>
</dbReference>
<gene>
    <name evidence="1" type="ORF">BV25DRAFT_1868004</name>
</gene>
<reference evidence="1" key="2">
    <citation type="journal article" date="2022" name="New Phytol.">
        <title>Evolutionary transition to the ectomycorrhizal habit in the genomes of a hyperdiverse lineage of mushroom-forming fungi.</title>
        <authorList>
            <person name="Looney B."/>
            <person name="Miyauchi S."/>
            <person name="Morin E."/>
            <person name="Drula E."/>
            <person name="Courty P.E."/>
            <person name="Kohler A."/>
            <person name="Kuo A."/>
            <person name="LaButti K."/>
            <person name="Pangilinan J."/>
            <person name="Lipzen A."/>
            <person name="Riley R."/>
            <person name="Andreopoulos W."/>
            <person name="He G."/>
            <person name="Johnson J."/>
            <person name="Nolan M."/>
            <person name="Tritt A."/>
            <person name="Barry K.W."/>
            <person name="Grigoriev I.V."/>
            <person name="Nagy L.G."/>
            <person name="Hibbett D."/>
            <person name="Henrissat B."/>
            <person name="Matheny P.B."/>
            <person name="Labbe J."/>
            <person name="Martin F.M."/>
        </authorList>
    </citation>
    <scope>NUCLEOTIDE SEQUENCE</scope>
    <source>
        <strain evidence="1">HHB10654</strain>
    </source>
</reference>
<proteinExistence type="predicted"/>
<sequence length="919" mass="99546">MAKLSVSRALRAALDTLEHRTPPAIRNHSHPKSDELESTHQRVGSVEQDAQALVISSLRAQVQDLFSQVTALNSKLVKSYDRVSDLEDELHISSSNLRTSSVKISQLELERTQHLSALDTGLLVEKEQVTAELTRLMEKATDEAARRGQAESARAEIEKDLDDLSAGLFGQANTMVAEARLGRARSERKAEDAERALRETEEVVQLMQQQMQELREEKQASERRMEEMSATMGKGKYLERSPSPAPAYSLRLYSSHVPYQEFLLLVAHLRSIRPSTPQPPAMSTLLTLPFIARLQLEDTDPTVRLDFAPALNWLSRRSITTAIHCGQLSIEPTSTQSYLESSGSLPTVSGSTINVVCALCGTPIFSHSEQPHSPTRPPSRANSTWSTAIFKNPLSQTNSAPTSPHPYQNNFAPARAPSQIFIFRLAAPAAPTLPQSPSLRNPTTFYPLCTSNWCLTRLRTTCSLWSFVRTGVIEKIWDEEGIALSLPPPPKRDVSEVGIGKPPVPPRRKTKMGGLWGVASALGMDRVSSWGEGDKDKESVKEAKPRFVPPPLPTQTPTPTPPPPPPRRHKTAPGPSTAPPPPLPRRSLSRGGVHKPLSHPGSEEEASGEGTRVNSAELTPQPLPNGTHSGQEEQSADSAIAAPRTTRAQSGDQENDAFLTPTEEPSSRAITPERPGSPSTIALPASSPNTPGLATQLDHSTEGPSPAKAESSEPLSTPPHEPTAVTASTPSRTVSPAPPPLPRRAAGRARPVPPPPTHSADHATTETPNPTEPSGGKVEESADPPIESPPQATAPTETPSDTKAEPLADTQADAKPTQLETSEGRQSEEAPPYDNADAKVAEEKTPVPEYTPRSSEDRLSSRTSSEKKGAVNGYAHEEVPSVGPDGAPFVGDTTWEERTWKELVRLREEMFWARVGGMR</sequence>